<sequence length="96" mass="10212">MSAPESVAISNLKALLSQTLRVAINDGRTFIGTFAGTDQLLNILLVNTEEYRGPMMGRYVGQVMIPWKFVVSAEVAGKLAGGLFNGGGMGEEGLYT</sequence>
<proteinExistence type="predicted"/>
<keyword evidence="3" id="KW-1185">Reference proteome</keyword>
<dbReference type="SMART" id="SM00651">
    <property type="entry name" value="Sm"/>
    <property type="match status" value="1"/>
</dbReference>
<dbReference type="AlphaFoldDB" id="A0A5C3QW57"/>
<dbReference type="InterPro" id="IPR001163">
    <property type="entry name" value="Sm_dom_euk/arc"/>
</dbReference>
<accession>A0A5C3QW57</accession>
<dbReference type="CDD" id="cd06168">
    <property type="entry name" value="LSMD1"/>
    <property type="match status" value="1"/>
</dbReference>
<dbReference type="GO" id="GO:0031417">
    <property type="term" value="C:NatC complex"/>
    <property type="evidence" value="ECO:0007669"/>
    <property type="project" value="InterPro"/>
</dbReference>
<evidence type="ECO:0000313" key="2">
    <source>
        <dbReference type="EMBL" id="TFL06235.1"/>
    </source>
</evidence>
<organism evidence="2 3">
    <name type="scientific">Pterulicium gracile</name>
    <dbReference type="NCBI Taxonomy" id="1884261"/>
    <lineage>
        <taxon>Eukaryota</taxon>
        <taxon>Fungi</taxon>
        <taxon>Dikarya</taxon>
        <taxon>Basidiomycota</taxon>
        <taxon>Agaricomycotina</taxon>
        <taxon>Agaricomycetes</taxon>
        <taxon>Agaricomycetidae</taxon>
        <taxon>Agaricales</taxon>
        <taxon>Pleurotineae</taxon>
        <taxon>Pterulaceae</taxon>
        <taxon>Pterulicium</taxon>
    </lineage>
</organism>
<evidence type="ECO:0000313" key="3">
    <source>
        <dbReference type="Proteomes" id="UP000305067"/>
    </source>
</evidence>
<feature type="domain" description="Sm" evidence="1">
    <location>
        <begin position="10"/>
        <end position="75"/>
    </location>
</feature>
<dbReference type="EMBL" id="ML178815">
    <property type="protein sequence ID" value="TFL06235.1"/>
    <property type="molecule type" value="Genomic_DNA"/>
</dbReference>
<dbReference type="InterPro" id="IPR034110">
    <property type="entry name" value="LSMD1_Sm"/>
</dbReference>
<dbReference type="Pfam" id="PF01423">
    <property type="entry name" value="LSM"/>
    <property type="match status" value="1"/>
</dbReference>
<dbReference type="PANTHER" id="PTHR10701">
    <property type="entry name" value="SMALL NUCLEAR RIBONUCLEOPROTEIN-ASSOCIATED PROTEIN B AND N"/>
    <property type="match status" value="1"/>
</dbReference>
<protein>
    <recommendedName>
        <fullName evidence="1">Sm domain-containing protein</fullName>
    </recommendedName>
</protein>
<dbReference type="OrthoDB" id="368909at2759"/>
<dbReference type="SUPFAM" id="SSF50182">
    <property type="entry name" value="Sm-like ribonucleoproteins"/>
    <property type="match status" value="1"/>
</dbReference>
<dbReference type="InterPro" id="IPR050914">
    <property type="entry name" value="snRNP_SmB/NAA38-like"/>
</dbReference>
<evidence type="ECO:0000259" key="1">
    <source>
        <dbReference type="SMART" id="SM00651"/>
    </source>
</evidence>
<dbReference type="Proteomes" id="UP000305067">
    <property type="component" value="Unassembled WGS sequence"/>
</dbReference>
<dbReference type="InterPro" id="IPR010920">
    <property type="entry name" value="LSM_dom_sf"/>
</dbReference>
<dbReference type="STRING" id="1884261.A0A5C3QW57"/>
<dbReference type="Gene3D" id="2.30.30.100">
    <property type="match status" value="1"/>
</dbReference>
<dbReference type="PANTHER" id="PTHR10701:SF5">
    <property type="entry name" value="N-ALPHA-ACETYLTRANSFERASE 38, NATC AUXILIARY SUBUNIT"/>
    <property type="match status" value="1"/>
</dbReference>
<gene>
    <name evidence="2" type="ORF">BDV98DRAFT_559057</name>
</gene>
<name>A0A5C3QW57_9AGAR</name>
<reference evidence="2 3" key="1">
    <citation type="journal article" date="2019" name="Nat. Ecol. Evol.">
        <title>Megaphylogeny resolves global patterns of mushroom evolution.</title>
        <authorList>
            <person name="Varga T."/>
            <person name="Krizsan K."/>
            <person name="Foldi C."/>
            <person name="Dima B."/>
            <person name="Sanchez-Garcia M."/>
            <person name="Sanchez-Ramirez S."/>
            <person name="Szollosi G.J."/>
            <person name="Szarkandi J.G."/>
            <person name="Papp V."/>
            <person name="Albert L."/>
            <person name="Andreopoulos W."/>
            <person name="Angelini C."/>
            <person name="Antonin V."/>
            <person name="Barry K.W."/>
            <person name="Bougher N.L."/>
            <person name="Buchanan P."/>
            <person name="Buyck B."/>
            <person name="Bense V."/>
            <person name="Catcheside P."/>
            <person name="Chovatia M."/>
            <person name="Cooper J."/>
            <person name="Damon W."/>
            <person name="Desjardin D."/>
            <person name="Finy P."/>
            <person name="Geml J."/>
            <person name="Haridas S."/>
            <person name="Hughes K."/>
            <person name="Justo A."/>
            <person name="Karasinski D."/>
            <person name="Kautmanova I."/>
            <person name="Kiss B."/>
            <person name="Kocsube S."/>
            <person name="Kotiranta H."/>
            <person name="LaButti K.M."/>
            <person name="Lechner B.E."/>
            <person name="Liimatainen K."/>
            <person name="Lipzen A."/>
            <person name="Lukacs Z."/>
            <person name="Mihaltcheva S."/>
            <person name="Morgado L.N."/>
            <person name="Niskanen T."/>
            <person name="Noordeloos M.E."/>
            <person name="Ohm R.A."/>
            <person name="Ortiz-Santana B."/>
            <person name="Ovrebo C."/>
            <person name="Racz N."/>
            <person name="Riley R."/>
            <person name="Savchenko A."/>
            <person name="Shiryaev A."/>
            <person name="Soop K."/>
            <person name="Spirin V."/>
            <person name="Szebenyi C."/>
            <person name="Tomsovsky M."/>
            <person name="Tulloss R.E."/>
            <person name="Uehling J."/>
            <person name="Grigoriev I.V."/>
            <person name="Vagvolgyi C."/>
            <person name="Papp T."/>
            <person name="Martin F.M."/>
            <person name="Miettinen O."/>
            <person name="Hibbett D.S."/>
            <person name="Nagy L.G."/>
        </authorList>
    </citation>
    <scope>NUCLEOTIDE SEQUENCE [LARGE SCALE GENOMIC DNA]</scope>
    <source>
        <strain evidence="2 3">CBS 309.79</strain>
    </source>
</reference>